<gene>
    <name evidence="1" type="ORF">S03H2_49375</name>
</gene>
<reference evidence="1" key="1">
    <citation type="journal article" date="2014" name="Front. Microbiol.">
        <title>High frequency of phylogenetically diverse reductive dehalogenase-homologous genes in deep subseafloor sedimentary metagenomes.</title>
        <authorList>
            <person name="Kawai M."/>
            <person name="Futagami T."/>
            <person name="Toyoda A."/>
            <person name="Takaki Y."/>
            <person name="Nishi S."/>
            <person name="Hori S."/>
            <person name="Arai W."/>
            <person name="Tsubouchi T."/>
            <person name="Morono Y."/>
            <person name="Uchiyama I."/>
            <person name="Ito T."/>
            <person name="Fujiyama A."/>
            <person name="Inagaki F."/>
            <person name="Takami H."/>
        </authorList>
    </citation>
    <scope>NUCLEOTIDE SEQUENCE</scope>
    <source>
        <strain evidence="1">Expedition CK06-06</strain>
    </source>
</reference>
<dbReference type="AlphaFoldDB" id="X1JQ49"/>
<feature type="non-terminal residue" evidence="1">
    <location>
        <position position="1"/>
    </location>
</feature>
<name>X1JQ49_9ZZZZ</name>
<organism evidence="1">
    <name type="scientific">marine sediment metagenome</name>
    <dbReference type="NCBI Taxonomy" id="412755"/>
    <lineage>
        <taxon>unclassified sequences</taxon>
        <taxon>metagenomes</taxon>
        <taxon>ecological metagenomes</taxon>
    </lineage>
</organism>
<feature type="non-terminal residue" evidence="1">
    <location>
        <position position="263"/>
    </location>
</feature>
<sequence length="263" mass="29039">TWSGQILIERSYDEGASWHTLDTIVSNATVEENFNITGNEELGDAWIRGKILDGAVAVSGECEPTLSCERFYHYGIVKITAFTDSTHVTATVIRTIGATDATKLWSEGAWSDERGYPVTSAFFEGRQFYAGTSYRPLTIWGSRIEDYEDMEIGTLDDDSVEFVIDAGMQNMIRWLVGQEVLLIGTSGGEWRLGSSDPADAITPTNPMRPRIQTTYGSKEIQALLLANAILFVDRQGRKVRGAQYVFERGEAGGYDAPGLYYAG</sequence>
<protein>
    <submittedName>
        <fullName evidence="1">Uncharacterized protein</fullName>
    </submittedName>
</protein>
<comment type="caution">
    <text evidence="1">The sequence shown here is derived from an EMBL/GenBank/DDBJ whole genome shotgun (WGS) entry which is preliminary data.</text>
</comment>
<evidence type="ECO:0000313" key="1">
    <source>
        <dbReference type="EMBL" id="GAH71918.1"/>
    </source>
</evidence>
<accession>X1JQ49</accession>
<proteinExistence type="predicted"/>
<dbReference type="EMBL" id="BARU01031195">
    <property type="protein sequence ID" value="GAH71918.1"/>
    <property type="molecule type" value="Genomic_DNA"/>
</dbReference>